<dbReference type="Gene3D" id="3.40.50.1820">
    <property type="entry name" value="alpha/beta hydrolase"/>
    <property type="match status" value="1"/>
</dbReference>
<keyword evidence="3" id="KW-1185">Reference proteome</keyword>
<dbReference type="Proteomes" id="UP000198727">
    <property type="component" value="Unassembled WGS sequence"/>
</dbReference>
<evidence type="ECO:0008006" key="4">
    <source>
        <dbReference type="Google" id="ProtNLM"/>
    </source>
</evidence>
<dbReference type="EMBL" id="FOWW01000008">
    <property type="protein sequence ID" value="SFQ51564.1"/>
    <property type="molecule type" value="Genomic_DNA"/>
</dbReference>
<reference evidence="3" key="1">
    <citation type="submission" date="2016-10" db="EMBL/GenBank/DDBJ databases">
        <authorList>
            <person name="Varghese N."/>
            <person name="Submissions S."/>
        </authorList>
    </citation>
    <scope>NUCLEOTIDE SEQUENCE [LARGE SCALE GENOMIC DNA]</scope>
    <source>
        <strain evidence="3">CGMCC 4.5579</strain>
    </source>
</reference>
<accession>A0A1I5Z509</accession>
<dbReference type="AlphaFoldDB" id="A0A1I5Z509"/>
<protein>
    <recommendedName>
        <fullName evidence="4">Pimeloyl-ACP methyl ester carboxylesterase</fullName>
    </recommendedName>
</protein>
<dbReference type="SUPFAM" id="SSF53474">
    <property type="entry name" value="alpha/beta-Hydrolases"/>
    <property type="match status" value="1"/>
</dbReference>
<evidence type="ECO:0000313" key="3">
    <source>
        <dbReference type="Proteomes" id="UP000198727"/>
    </source>
</evidence>
<dbReference type="STRING" id="587909.SAMN05421810_108236"/>
<name>A0A1I5Z509_9PSEU</name>
<feature type="compositionally biased region" description="Low complexity" evidence="1">
    <location>
        <begin position="157"/>
        <end position="171"/>
    </location>
</feature>
<gene>
    <name evidence="2" type="ORF">SAMN05421810_108236</name>
</gene>
<dbReference type="OrthoDB" id="3512457at2"/>
<feature type="region of interest" description="Disordered" evidence="1">
    <location>
        <begin position="150"/>
        <end position="178"/>
    </location>
</feature>
<dbReference type="InterPro" id="IPR029058">
    <property type="entry name" value="AB_hydrolase_fold"/>
</dbReference>
<proteinExistence type="predicted"/>
<evidence type="ECO:0000256" key="1">
    <source>
        <dbReference type="SAM" id="MobiDB-lite"/>
    </source>
</evidence>
<evidence type="ECO:0000313" key="2">
    <source>
        <dbReference type="EMBL" id="SFQ51564.1"/>
    </source>
</evidence>
<sequence>MTLHDGSVLELHVHGHGPTLLLPVNPHPVTGTQAESMRAVGADPELGPALVDGLRDTVRVVAFDYEGHVMAAPKPDTLTPAAVAADLLAVADAAGADRFTYYGYSWLAMVGLQLALRTDRLDALAMGGFPPLDGPYEAMLRVTTATHELATSGGRPAGSAAPEPAQPEPAESTGAGGAEGFDWDAAEVTLSAAQTRQFVTLYRALQGFDDRSAQGRIRCPRLCFVGSVDEIPYGPRWGEVTVDITGPVVRHRAELADLGWDVRVLDGLDHVRAMRAEHVLPVLRPWLTAVSGRRAGA</sequence>
<organism evidence="2 3">
    <name type="scientific">Amycolatopsis arida</name>
    <dbReference type="NCBI Taxonomy" id="587909"/>
    <lineage>
        <taxon>Bacteria</taxon>
        <taxon>Bacillati</taxon>
        <taxon>Actinomycetota</taxon>
        <taxon>Actinomycetes</taxon>
        <taxon>Pseudonocardiales</taxon>
        <taxon>Pseudonocardiaceae</taxon>
        <taxon>Amycolatopsis</taxon>
    </lineage>
</organism>